<feature type="compositionally biased region" description="Polar residues" evidence="1">
    <location>
        <begin position="74"/>
        <end position="94"/>
    </location>
</feature>
<feature type="region of interest" description="Disordered" evidence="1">
    <location>
        <begin position="153"/>
        <end position="174"/>
    </location>
</feature>
<evidence type="ECO:0000256" key="1">
    <source>
        <dbReference type="SAM" id="MobiDB-lite"/>
    </source>
</evidence>
<gene>
    <name evidence="2" type="ORF">RF11_06601</name>
</gene>
<feature type="compositionally biased region" description="Polar residues" evidence="1">
    <location>
        <begin position="153"/>
        <end position="173"/>
    </location>
</feature>
<proteinExistence type="predicted"/>
<dbReference type="AlphaFoldDB" id="A0A0C2J6A9"/>
<name>A0A0C2J6A9_THEKT</name>
<evidence type="ECO:0000313" key="2">
    <source>
        <dbReference type="EMBL" id="KII64668.1"/>
    </source>
</evidence>
<protein>
    <submittedName>
        <fullName evidence="2">Uncharacterized protein</fullName>
    </submittedName>
</protein>
<keyword evidence="3" id="KW-1185">Reference proteome</keyword>
<organism evidence="2 3">
    <name type="scientific">Thelohanellus kitauei</name>
    <name type="common">Myxosporean</name>
    <dbReference type="NCBI Taxonomy" id="669202"/>
    <lineage>
        <taxon>Eukaryota</taxon>
        <taxon>Metazoa</taxon>
        <taxon>Cnidaria</taxon>
        <taxon>Myxozoa</taxon>
        <taxon>Myxosporea</taxon>
        <taxon>Bivalvulida</taxon>
        <taxon>Platysporina</taxon>
        <taxon>Myxobolidae</taxon>
        <taxon>Thelohanellus</taxon>
    </lineage>
</organism>
<dbReference type="Proteomes" id="UP000031668">
    <property type="component" value="Unassembled WGS sequence"/>
</dbReference>
<accession>A0A0C2J6A9</accession>
<comment type="caution">
    <text evidence="2">The sequence shown here is derived from an EMBL/GenBank/DDBJ whole genome shotgun (WGS) entry which is preliminary data.</text>
</comment>
<evidence type="ECO:0000313" key="3">
    <source>
        <dbReference type="Proteomes" id="UP000031668"/>
    </source>
</evidence>
<feature type="compositionally biased region" description="Polar residues" evidence="1">
    <location>
        <begin position="49"/>
        <end position="65"/>
    </location>
</feature>
<dbReference type="EMBL" id="JWZT01004124">
    <property type="protein sequence ID" value="KII64668.1"/>
    <property type="molecule type" value="Genomic_DNA"/>
</dbReference>
<feature type="region of interest" description="Disordered" evidence="1">
    <location>
        <begin position="1"/>
        <end position="127"/>
    </location>
</feature>
<sequence>MYQPKDDTNTATPMTDHIERQLTLEIPYNGQDLDPIGSISKTNDENDIMPQTTTEPSSQVDTHPSTKFGHGKNSEISEPTLNLDETNENATIQDSNEEPTEISGNRLNLDETNENATTEDSNEEPTEILDGLDTLQSAADKLPGGKYMSYLDSTAHSSASSQGGSVTGDTNDPMTVRTEIKNYRFTLNKLCL</sequence>
<reference evidence="2 3" key="1">
    <citation type="journal article" date="2014" name="Genome Biol. Evol.">
        <title>The genome of the myxosporean Thelohanellus kitauei shows adaptations to nutrient acquisition within its fish host.</title>
        <authorList>
            <person name="Yang Y."/>
            <person name="Xiong J."/>
            <person name="Zhou Z."/>
            <person name="Huo F."/>
            <person name="Miao W."/>
            <person name="Ran C."/>
            <person name="Liu Y."/>
            <person name="Zhang J."/>
            <person name="Feng J."/>
            <person name="Wang M."/>
            <person name="Wang M."/>
            <person name="Wang L."/>
            <person name="Yao B."/>
        </authorList>
    </citation>
    <scope>NUCLEOTIDE SEQUENCE [LARGE SCALE GENOMIC DNA]</scope>
    <source>
        <strain evidence="2">Wuqing</strain>
    </source>
</reference>